<dbReference type="InterPro" id="IPR042097">
    <property type="entry name" value="Aminopeptidase_N-like_N_sf"/>
</dbReference>
<dbReference type="Proteomes" id="UP001589862">
    <property type="component" value="Unassembled WGS sequence"/>
</dbReference>
<feature type="domain" description="ERAP1-like C-terminal" evidence="15">
    <location>
        <begin position="531"/>
        <end position="844"/>
    </location>
</feature>
<dbReference type="Gene3D" id="2.60.40.1730">
    <property type="entry name" value="tricorn interacting facor f3 domain"/>
    <property type="match status" value="1"/>
</dbReference>
<dbReference type="EMBL" id="JBHLUB010000001">
    <property type="protein sequence ID" value="MFC0580982.1"/>
    <property type="molecule type" value="Genomic_DNA"/>
</dbReference>
<evidence type="ECO:0000313" key="17">
    <source>
        <dbReference type="EMBL" id="MFC0580982.1"/>
    </source>
</evidence>
<evidence type="ECO:0000256" key="10">
    <source>
        <dbReference type="ARBA" id="ARBA00022833"/>
    </source>
</evidence>
<sequence>MASFLARENLTREEASVRAGLLSPAGAEPITIAAVIDLRDAKDLQTSTFPVTTTITFACSTPGAETFVDFINAGVDEVVLNGTALDLAEHVGPARIRLPELKAHNTVVITGHARYSSSGEGMHRYQDPADQQIYLYTQYEPADARRVIACFEQPDLKAKFDFTLIGPDDWVLASNMEPVRRSQSTAGSVEVKFGTTALMSSYITTLLAGPYAEFTDSHGSIPLALYCRQSLRDRFDHERLFRWTKLGLDFFEEYFDYPYPWGKYDQAFVPEYNLGAMENPGLVTFNDRLVFEPGATHTEWESLATVLMHEMSHMWFGDLVTMRWWDDLWLKESFADYMGTLAVVEAVPEFASAWVSFAVRRKAWAYEQDQLPTTHPIVADIPDLEAAKQNFDGITYAKGASVLKQLVAYVGPAAFQEASRQYFKKHAWGNTTLRNFLTELSSASGRNMSQWAQDWLTTCGVQSLAIRDGHVEQSGTDPCSGAQSLRPHTLKVGVFDTGTSPYLRVGTHEVTLESAKTAIPGFSSRASVLTLPNDEDLTYAKISFADTELSSVLTGVTEDELANATIWAGLWNMVRDAELPAVSYIKTALELLPQLQPITLFTAVNNNIITALERYVVPCDRGNASSAVAQNLLQMLPALSQEEQMTAAKTIVAAAQCTDLADQWLEELLQTPVGEKLGSVTSTDGLRWSALTAFARQGAATEEELASFRAQRPNTATEVGFAMACAAIPTPEAKEAAWQRIFSGTLSNELLSATITGFQCAEPELLQAYHDQYLSWIGPAWEQHSIGIATRMVAGLFPRTLDSRLGDDHVNPVVLKTQAWLEEHPDAPQALRRIVTEELDQARRTLRVLRVAAPYPGPYSI</sequence>
<dbReference type="GO" id="GO:0016285">
    <property type="term" value="F:alanyl aminopeptidase activity"/>
    <property type="evidence" value="ECO:0007669"/>
    <property type="project" value="UniProtKB-EC"/>
</dbReference>
<dbReference type="SUPFAM" id="SSF63737">
    <property type="entry name" value="Leukotriene A4 hydrolase N-terminal domain"/>
    <property type="match status" value="1"/>
</dbReference>
<keyword evidence="10" id="KW-0862">Zinc</keyword>
<keyword evidence="11" id="KW-0482">Metalloprotease</keyword>
<protein>
    <recommendedName>
        <fullName evidence="5">Aminopeptidase N</fullName>
        <ecNumber evidence="4">3.4.11.2</ecNumber>
    </recommendedName>
    <alternativeName>
        <fullName evidence="12">Alanine aminopeptidase</fullName>
    </alternativeName>
    <alternativeName>
        <fullName evidence="13">Lysyl aminopeptidase</fullName>
    </alternativeName>
</protein>
<keyword evidence="6 17" id="KW-0031">Aminopeptidase</keyword>
<evidence type="ECO:0000256" key="12">
    <source>
        <dbReference type="ARBA" id="ARBA00029811"/>
    </source>
</evidence>
<dbReference type="Pfam" id="PF11838">
    <property type="entry name" value="ERAP1_C"/>
    <property type="match status" value="1"/>
</dbReference>
<evidence type="ECO:0000256" key="13">
    <source>
        <dbReference type="ARBA" id="ARBA00031533"/>
    </source>
</evidence>
<organism evidence="17 18">
    <name type="scientific">Micrococcoides hystricis</name>
    <dbReference type="NCBI Taxonomy" id="1572761"/>
    <lineage>
        <taxon>Bacteria</taxon>
        <taxon>Bacillati</taxon>
        <taxon>Actinomycetota</taxon>
        <taxon>Actinomycetes</taxon>
        <taxon>Micrococcales</taxon>
        <taxon>Micrococcaceae</taxon>
        <taxon>Micrococcoides</taxon>
    </lineage>
</organism>
<dbReference type="PANTHER" id="PTHR11533">
    <property type="entry name" value="PROTEASE M1 ZINC METALLOPROTEASE"/>
    <property type="match status" value="1"/>
</dbReference>
<evidence type="ECO:0000259" key="16">
    <source>
        <dbReference type="Pfam" id="PF17900"/>
    </source>
</evidence>
<evidence type="ECO:0000256" key="4">
    <source>
        <dbReference type="ARBA" id="ARBA00012564"/>
    </source>
</evidence>
<evidence type="ECO:0000256" key="9">
    <source>
        <dbReference type="ARBA" id="ARBA00022801"/>
    </source>
</evidence>
<proteinExistence type="inferred from homology"/>
<dbReference type="Pfam" id="PF17900">
    <property type="entry name" value="Peptidase_M1_N"/>
    <property type="match status" value="1"/>
</dbReference>
<evidence type="ECO:0000256" key="2">
    <source>
        <dbReference type="ARBA" id="ARBA00001947"/>
    </source>
</evidence>
<evidence type="ECO:0000256" key="8">
    <source>
        <dbReference type="ARBA" id="ARBA00022723"/>
    </source>
</evidence>
<dbReference type="InterPro" id="IPR001930">
    <property type="entry name" value="Peptidase_M1"/>
</dbReference>
<evidence type="ECO:0000256" key="7">
    <source>
        <dbReference type="ARBA" id="ARBA00022670"/>
    </source>
</evidence>
<dbReference type="InterPro" id="IPR024571">
    <property type="entry name" value="ERAP1-like_C_dom"/>
</dbReference>
<evidence type="ECO:0000256" key="6">
    <source>
        <dbReference type="ARBA" id="ARBA00022438"/>
    </source>
</evidence>
<dbReference type="PRINTS" id="PR00756">
    <property type="entry name" value="ALADIPTASE"/>
</dbReference>
<dbReference type="Pfam" id="PF01433">
    <property type="entry name" value="Peptidase_M1"/>
    <property type="match status" value="1"/>
</dbReference>
<dbReference type="SUPFAM" id="SSF55486">
    <property type="entry name" value="Metalloproteases ('zincins'), catalytic domain"/>
    <property type="match status" value="1"/>
</dbReference>
<evidence type="ECO:0000256" key="3">
    <source>
        <dbReference type="ARBA" id="ARBA00010136"/>
    </source>
</evidence>
<dbReference type="Gene3D" id="1.10.390.10">
    <property type="entry name" value="Neutral Protease Domain 2"/>
    <property type="match status" value="1"/>
</dbReference>
<dbReference type="InterPro" id="IPR050344">
    <property type="entry name" value="Peptidase_M1_aminopeptidases"/>
</dbReference>
<comment type="similarity">
    <text evidence="3">Belongs to the peptidase M1 family.</text>
</comment>
<keyword evidence="8" id="KW-0479">Metal-binding</keyword>
<dbReference type="InterPro" id="IPR014782">
    <property type="entry name" value="Peptidase_M1_dom"/>
</dbReference>
<dbReference type="PANTHER" id="PTHR11533:SF174">
    <property type="entry name" value="PUROMYCIN-SENSITIVE AMINOPEPTIDASE-RELATED"/>
    <property type="match status" value="1"/>
</dbReference>
<keyword evidence="18" id="KW-1185">Reference proteome</keyword>
<reference evidence="17 18" key="1">
    <citation type="submission" date="2024-09" db="EMBL/GenBank/DDBJ databases">
        <authorList>
            <person name="Sun Q."/>
            <person name="Mori K."/>
        </authorList>
    </citation>
    <scope>NUCLEOTIDE SEQUENCE [LARGE SCALE GENOMIC DNA]</scope>
    <source>
        <strain evidence="17 18">NCAIM B.02604</strain>
    </source>
</reference>
<feature type="domain" description="Peptidase M1 membrane alanine aminopeptidase" evidence="14">
    <location>
        <begin position="247"/>
        <end position="455"/>
    </location>
</feature>
<comment type="caution">
    <text evidence="17">The sequence shown here is derived from an EMBL/GenBank/DDBJ whole genome shotgun (WGS) entry which is preliminary data.</text>
</comment>
<dbReference type="EC" id="3.4.11.2" evidence="4"/>
<dbReference type="InterPro" id="IPR045357">
    <property type="entry name" value="Aminopeptidase_N-like_N"/>
</dbReference>
<evidence type="ECO:0000313" key="18">
    <source>
        <dbReference type="Proteomes" id="UP001589862"/>
    </source>
</evidence>
<dbReference type="InterPro" id="IPR027268">
    <property type="entry name" value="Peptidase_M4/M1_CTD_sf"/>
</dbReference>
<dbReference type="RefSeq" id="WP_377457449.1">
    <property type="nucleotide sequence ID" value="NZ_JBHLUB010000001.1"/>
</dbReference>
<dbReference type="CDD" id="cd09602">
    <property type="entry name" value="M1_APN"/>
    <property type="match status" value="1"/>
</dbReference>
<evidence type="ECO:0000256" key="1">
    <source>
        <dbReference type="ARBA" id="ARBA00000098"/>
    </source>
</evidence>
<evidence type="ECO:0000256" key="11">
    <source>
        <dbReference type="ARBA" id="ARBA00023049"/>
    </source>
</evidence>
<comment type="cofactor">
    <cofactor evidence="2">
        <name>Zn(2+)</name>
        <dbReference type="ChEBI" id="CHEBI:29105"/>
    </cofactor>
</comment>
<keyword evidence="9 17" id="KW-0378">Hydrolase</keyword>
<dbReference type="InterPro" id="IPR012778">
    <property type="entry name" value="Pept_M1_aminopeptidase"/>
</dbReference>
<accession>A0ABV6P9C0</accession>
<keyword evidence="7" id="KW-0645">Protease</keyword>
<dbReference type="NCBIfam" id="TIGR02412">
    <property type="entry name" value="pepN_strep_liv"/>
    <property type="match status" value="1"/>
</dbReference>
<comment type="catalytic activity">
    <reaction evidence="1">
        <text>Release of an N-terminal amino acid, Xaa-|-Yaa- from a peptide, amide or arylamide. Xaa is preferably Ala, but may be most amino acids including Pro (slow action). When a terminal hydrophobic residue is followed by a prolyl residue, the two may be released as an intact Xaa-Pro dipeptide.</text>
        <dbReference type="EC" id="3.4.11.2"/>
    </reaction>
</comment>
<gene>
    <name evidence="17" type="primary">pepN</name>
    <name evidence="17" type="ORF">ACFFFR_01080</name>
</gene>
<evidence type="ECO:0000259" key="15">
    <source>
        <dbReference type="Pfam" id="PF11838"/>
    </source>
</evidence>
<evidence type="ECO:0000256" key="5">
    <source>
        <dbReference type="ARBA" id="ARBA00015611"/>
    </source>
</evidence>
<evidence type="ECO:0000259" key="14">
    <source>
        <dbReference type="Pfam" id="PF01433"/>
    </source>
</evidence>
<feature type="domain" description="Aminopeptidase N-like N-terminal" evidence="16">
    <location>
        <begin position="109"/>
        <end position="203"/>
    </location>
</feature>
<name>A0ABV6P9C0_9MICC</name>